<evidence type="ECO:0000256" key="1">
    <source>
        <dbReference type="ARBA" id="ARBA00022450"/>
    </source>
</evidence>
<dbReference type="InterPro" id="IPR050091">
    <property type="entry name" value="PKS_NRPS_Biosynth_Enz"/>
</dbReference>
<dbReference type="Proteomes" id="UP000821853">
    <property type="component" value="Unassembled WGS sequence"/>
</dbReference>
<keyword evidence="4" id="KW-0808">Transferase</keyword>
<dbReference type="Pfam" id="PF08659">
    <property type="entry name" value="KR"/>
    <property type="match status" value="1"/>
</dbReference>
<dbReference type="InterPro" id="IPR036291">
    <property type="entry name" value="NAD(P)-bd_dom_sf"/>
</dbReference>
<dbReference type="GO" id="GO:0016491">
    <property type="term" value="F:oxidoreductase activity"/>
    <property type="evidence" value="ECO:0007669"/>
    <property type="project" value="UniProtKB-KW"/>
</dbReference>
<keyword evidence="3" id="KW-0597">Phosphoprotein</keyword>
<dbReference type="InterPro" id="IPR049391">
    <property type="entry name" value="FAS_pseudo-KR"/>
</dbReference>
<evidence type="ECO:0000256" key="6">
    <source>
        <dbReference type="ARBA" id="ARBA00022857"/>
    </source>
</evidence>
<dbReference type="Pfam" id="PF00107">
    <property type="entry name" value="ADH_zinc_N"/>
    <property type="match status" value="1"/>
</dbReference>
<evidence type="ECO:0000256" key="2">
    <source>
        <dbReference type="ARBA" id="ARBA00022516"/>
    </source>
</evidence>
<dbReference type="OrthoDB" id="6503696at2759"/>
<dbReference type="PANTHER" id="PTHR43775">
    <property type="entry name" value="FATTY ACID SYNTHASE"/>
    <property type="match status" value="1"/>
</dbReference>
<dbReference type="EMBL" id="JABSTR010000003">
    <property type="protein sequence ID" value="KAH9365912.1"/>
    <property type="molecule type" value="Genomic_DNA"/>
</dbReference>
<feature type="domain" description="Ketoreductase" evidence="11">
    <location>
        <begin position="292"/>
        <end position="503"/>
    </location>
</feature>
<keyword evidence="6" id="KW-0521">NADP</keyword>
<dbReference type="SMART" id="SM00822">
    <property type="entry name" value="PKS_KR"/>
    <property type="match status" value="1"/>
</dbReference>
<dbReference type="SUPFAM" id="SSF51735">
    <property type="entry name" value="NAD(P)-binding Rossmann-fold domains"/>
    <property type="match status" value="2"/>
</dbReference>
<keyword evidence="8" id="KW-0443">Lipid metabolism</keyword>
<evidence type="ECO:0000259" key="12">
    <source>
        <dbReference type="SMART" id="SM00829"/>
    </source>
</evidence>
<evidence type="ECO:0000256" key="4">
    <source>
        <dbReference type="ARBA" id="ARBA00022679"/>
    </source>
</evidence>
<evidence type="ECO:0000313" key="13">
    <source>
        <dbReference type="EMBL" id="KAH9365912.1"/>
    </source>
</evidence>
<keyword evidence="2" id="KW-0444">Lipid biosynthesis</keyword>
<keyword evidence="9" id="KW-0275">Fatty acid biosynthesis</keyword>
<dbReference type="PANTHER" id="PTHR43775:SF7">
    <property type="entry name" value="FATTY ACID SYNTHASE"/>
    <property type="match status" value="1"/>
</dbReference>
<dbReference type="InterPro" id="IPR020843">
    <property type="entry name" value="ER"/>
</dbReference>
<gene>
    <name evidence="13" type="ORF">HPB48_007753</name>
</gene>
<keyword evidence="10" id="KW-0511">Multifunctional enzyme</keyword>
<dbReference type="InterPro" id="IPR013968">
    <property type="entry name" value="PKS_KR"/>
</dbReference>
<dbReference type="Pfam" id="PF21149">
    <property type="entry name" value="FAS_pseudo-KR"/>
    <property type="match status" value="1"/>
</dbReference>
<evidence type="ECO:0000256" key="9">
    <source>
        <dbReference type="ARBA" id="ARBA00023160"/>
    </source>
</evidence>
<dbReference type="FunFam" id="3.40.50.720:FF:000209">
    <property type="entry name" value="Polyketide synthase Pks12"/>
    <property type="match status" value="1"/>
</dbReference>
<dbReference type="InterPro" id="IPR013149">
    <property type="entry name" value="ADH-like_C"/>
</dbReference>
<comment type="caution">
    <text evidence="13">The sequence shown here is derived from an EMBL/GenBank/DDBJ whole genome shotgun (WGS) entry which is preliminary data.</text>
</comment>
<evidence type="ECO:0008006" key="15">
    <source>
        <dbReference type="Google" id="ProtNLM"/>
    </source>
</evidence>
<protein>
    <recommendedName>
        <fullName evidence="15">Fatty acid synthase</fullName>
    </recommendedName>
</protein>
<evidence type="ECO:0000256" key="5">
    <source>
        <dbReference type="ARBA" id="ARBA00022832"/>
    </source>
</evidence>
<accession>A0A9J6FUC2</accession>
<keyword evidence="7" id="KW-0560">Oxidoreductase</keyword>
<keyword evidence="1" id="KW-0596">Phosphopantetheine</keyword>
<dbReference type="GO" id="GO:0006633">
    <property type="term" value="P:fatty acid biosynthetic process"/>
    <property type="evidence" value="ECO:0007669"/>
    <property type="project" value="UniProtKB-KW"/>
</dbReference>
<dbReference type="InterPro" id="IPR057326">
    <property type="entry name" value="KR_dom"/>
</dbReference>
<dbReference type="SMART" id="SM00829">
    <property type="entry name" value="PKS_ER"/>
    <property type="match status" value="1"/>
</dbReference>
<evidence type="ECO:0000256" key="7">
    <source>
        <dbReference type="ARBA" id="ARBA00023002"/>
    </source>
</evidence>
<keyword evidence="14" id="KW-1185">Reference proteome</keyword>
<dbReference type="Gene3D" id="3.40.50.720">
    <property type="entry name" value="NAD(P)-binding Rossmann-like Domain"/>
    <property type="match status" value="1"/>
</dbReference>
<name>A0A9J6FUC2_HAELO</name>
<organism evidence="13 14">
    <name type="scientific">Haemaphysalis longicornis</name>
    <name type="common">Bush tick</name>
    <dbReference type="NCBI Taxonomy" id="44386"/>
    <lineage>
        <taxon>Eukaryota</taxon>
        <taxon>Metazoa</taxon>
        <taxon>Ecdysozoa</taxon>
        <taxon>Arthropoda</taxon>
        <taxon>Chelicerata</taxon>
        <taxon>Arachnida</taxon>
        <taxon>Acari</taxon>
        <taxon>Parasitiformes</taxon>
        <taxon>Ixodida</taxon>
        <taxon>Ixodoidea</taxon>
        <taxon>Ixodidae</taxon>
        <taxon>Haemaphysalinae</taxon>
        <taxon>Haemaphysalis</taxon>
    </lineage>
</organism>
<sequence length="549" mass="59696">MIGLKSNNLSSLLLLRRSSLECPGAKNKIIRVGKASFDWLETLKEKVGEPHGSPASGGNIWLLGEDAGISGVVGLTNCLRLETQDSRISCIDMILFGHIDVLDSHPVPVCLAALFPLHIIFFLLLNSSAKVLHLFLLQLNVATNAMSDCFLGLEFSGRDPLGRRVMGAVPRHGMATVVPVDPAFLWEVPESWSLEEASTVPVAYLTAYYALLVRGNMEPGESVLVHSGSGGVGQAAISIALSMGCTVFTTVATTEKRNFLKRRFPQLQDCHFANSRDVTFEKHVLRETKGKGVDLVLNSLAEEKLQASVRCLAQGGRFLEIGEFDLSTNSALGLSAFYKNVTFHGIQLHALFSEDPKKSRGKQRVADLLHRGIISGAVKPLNTNLFPREKAEDAFRFVASGKHVGKVILEVLRVALVENQSVDDFRTVFNPKAQGTLWLDKLSRELCPALDHFVVFSSVTTNRGNVGQTNYGYANSIVERICERREANGLPGLAIQWGVVGDVGVAYNAAGPNAEFCGLHWQLPGIYLQGADILVFLNTGAKDCSVNIS</sequence>
<reference evidence="13 14" key="1">
    <citation type="journal article" date="2020" name="Cell">
        <title>Large-Scale Comparative Analyses of Tick Genomes Elucidate Their Genetic Diversity and Vector Capacities.</title>
        <authorList>
            <consortium name="Tick Genome and Microbiome Consortium (TIGMIC)"/>
            <person name="Jia N."/>
            <person name="Wang J."/>
            <person name="Shi W."/>
            <person name="Du L."/>
            <person name="Sun Y."/>
            <person name="Zhan W."/>
            <person name="Jiang J.F."/>
            <person name="Wang Q."/>
            <person name="Zhang B."/>
            <person name="Ji P."/>
            <person name="Bell-Sakyi L."/>
            <person name="Cui X.M."/>
            <person name="Yuan T.T."/>
            <person name="Jiang B.G."/>
            <person name="Yang W.F."/>
            <person name="Lam T.T."/>
            <person name="Chang Q.C."/>
            <person name="Ding S.J."/>
            <person name="Wang X.J."/>
            <person name="Zhu J.G."/>
            <person name="Ruan X.D."/>
            <person name="Zhao L."/>
            <person name="Wei J.T."/>
            <person name="Ye R.Z."/>
            <person name="Que T.C."/>
            <person name="Du C.H."/>
            <person name="Zhou Y.H."/>
            <person name="Cheng J.X."/>
            <person name="Dai P.F."/>
            <person name="Guo W.B."/>
            <person name="Han X.H."/>
            <person name="Huang E.J."/>
            <person name="Li L.F."/>
            <person name="Wei W."/>
            <person name="Gao Y.C."/>
            <person name="Liu J.Z."/>
            <person name="Shao H.Z."/>
            <person name="Wang X."/>
            <person name="Wang C.C."/>
            <person name="Yang T.C."/>
            <person name="Huo Q.B."/>
            <person name="Li W."/>
            <person name="Chen H.Y."/>
            <person name="Chen S.E."/>
            <person name="Zhou L.G."/>
            <person name="Ni X.B."/>
            <person name="Tian J.H."/>
            <person name="Sheng Y."/>
            <person name="Liu T."/>
            <person name="Pan Y.S."/>
            <person name="Xia L.Y."/>
            <person name="Li J."/>
            <person name="Zhao F."/>
            <person name="Cao W.C."/>
        </authorList>
    </citation>
    <scope>NUCLEOTIDE SEQUENCE [LARGE SCALE GENOMIC DNA]</scope>
    <source>
        <strain evidence="13">HaeL-2018</strain>
    </source>
</reference>
<feature type="domain" description="Enoyl reductase (ER)" evidence="12">
    <location>
        <begin position="97"/>
        <end position="409"/>
    </location>
</feature>
<evidence type="ECO:0000256" key="3">
    <source>
        <dbReference type="ARBA" id="ARBA00022553"/>
    </source>
</evidence>
<keyword evidence="5" id="KW-0276">Fatty acid metabolism</keyword>
<evidence type="ECO:0000256" key="8">
    <source>
        <dbReference type="ARBA" id="ARBA00023098"/>
    </source>
</evidence>
<dbReference type="VEuPathDB" id="VectorBase:HLOH_063039"/>
<evidence type="ECO:0000313" key="14">
    <source>
        <dbReference type="Proteomes" id="UP000821853"/>
    </source>
</evidence>
<dbReference type="GO" id="GO:0004312">
    <property type="term" value="F:fatty acid synthase activity"/>
    <property type="evidence" value="ECO:0007669"/>
    <property type="project" value="TreeGrafter"/>
</dbReference>
<evidence type="ECO:0000259" key="11">
    <source>
        <dbReference type="SMART" id="SM00822"/>
    </source>
</evidence>
<dbReference type="Gene3D" id="3.90.180.10">
    <property type="entry name" value="Medium-chain alcohol dehydrogenases, catalytic domain"/>
    <property type="match status" value="1"/>
</dbReference>
<dbReference type="AlphaFoldDB" id="A0A9J6FUC2"/>
<proteinExistence type="predicted"/>
<evidence type="ECO:0000256" key="10">
    <source>
        <dbReference type="ARBA" id="ARBA00023268"/>
    </source>
</evidence>
<dbReference type="CDD" id="cd05195">
    <property type="entry name" value="enoyl_red"/>
    <property type="match status" value="1"/>
</dbReference>